<organism evidence="4 5">
    <name type="scientific">Actinomadura madurae</name>
    <dbReference type="NCBI Taxonomy" id="1993"/>
    <lineage>
        <taxon>Bacteria</taxon>
        <taxon>Bacillati</taxon>
        <taxon>Actinomycetota</taxon>
        <taxon>Actinomycetes</taxon>
        <taxon>Streptosporangiales</taxon>
        <taxon>Thermomonosporaceae</taxon>
        <taxon>Actinomadura</taxon>
    </lineage>
</organism>
<gene>
    <name evidence="4" type="ORF">SAMN04489713_112255</name>
</gene>
<name>A0A1I5NQZ3_9ACTN</name>
<feature type="compositionally biased region" description="Basic residues" evidence="1">
    <location>
        <begin position="177"/>
        <end position="186"/>
    </location>
</feature>
<keyword evidence="2" id="KW-0472">Membrane</keyword>
<feature type="compositionally biased region" description="Pro residues" evidence="1">
    <location>
        <begin position="244"/>
        <end position="256"/>
    </location>
</feature>
<evidence type="ECO:0008006" key="6">
    <source>
        <dbReference type="Google" id="ProtNLM"/>
    </source>
</evidence>
<feature type="compositionally biased region" description="Gly residues" evidence="1">
    <location>
        <begin position="202"/>
        <end position="224"/>
    </location>
</feature>
<feature type="chain" id="PRO_5038463531" description="DUF11 domain-containing protein" evidence="3">
    <location>
        <begin position="28"/>
        <end position="333"/>
    </location>
</feature>
<evidence type="ECO:0000313" key="4">
    <source>
        <dbReference type="EMBL" id="SFP24077.1"/>
    </source>
</evidence>
<evidence type="ECO:0000256" key="3">
    <source>
        <dbReference type="SAM" id="SignalP"/>
    </source>
</evidence>
<feature type="transmembrane region" description="Helical" evidence="2">
    <location>
        <begin position="287"/>
        <end position="307"/>
    </location>
</feature>
<reference evidence="4 5" key="1">
    <citation type="submission" date="2016-10" db="EMBL/GenBank/DDBJ databases">
        <authorList>
            <person name="de Groot N.N."/>
        </authorList>
    </citation>
    <scope>NUCLEOTIDE SEQUENCE [LARGE SCALE GENOMIC DNA]</scope>
    <source>
        <strain evidence="4 5">DSM 43067</strain>
    </source>
</reference>
<keyword evidence="2" id="KW-1133">Transmembrane helix</keyword>
<feature type="region of interest" description="Disordered" evidence="1">
    <location>
        <begin position="162"/>
        <end position="269"/>
    </location>
</feature>
<proteinExistence type="predicted"/>
<dbReference type="Proteomes" id="UP000183413">
    <property type="component" value="Unassembled WGS sequence"/>
</dbReference>
<feature type="compositionally biased region" description="Low complexity" evidence="1">
    <location>
        <begin position="187"/>
        <end position="201"/>
    </location>
</feature>
<keyword evidence="3" id="KW-0732">Signal</keyword>
<evidence type="ECO:0000256" key="1">
    <source>
        <dbReference type="SAM" id="MobiDB-lite"/>
    </source>
</evidence>
<keyword evidence="2" id="KW-0812">Transmembrane</keyword>
<feature type="compositionally biased region" description="Low complexity" evidence="1">
    <location>
        <begin position="163"/>
        <end position="176"/>
    </location>
</feature>
<dbReference type="AlphaFoldDB" id="A0A1I5NQZ3"/>
<keyword evidence="5" id="KW-1185">Reference proteome</keyword>
<dbReference type="STRING" id="1993.SAMN04489713_112255"/>
<accession>A0A1I5NQZ3</accession>
<evidence type="ECO:0000313" key="5">
    <source>
        <dbReference type="Proteomes" id="UP000183413"/>
    </source>
</evidence>
<dbReference type="InParanoid" id="A0A1I5NQZ3"/>
<protein>
    <recommendedName>
        <fullName evidence="6">DUF11 domain-containing protein</fullName>
    </recommendedName>
</protein>
<evidence type="ECO:0000256" key="2">
    <source>
        <dbReference type="SAM" id="Phobius"/>
    </source>
</evidence>
<feature type="region of interest" description="Disordered" evidence="1">
    <location>
        <begin position="311"/>
        <end position="333"/>
    </location>
</feature>
<sequence>MICRSAVKPVFVGLGTAAILAAGGASAVADDSPTPSDPGTPAVGKLAVSVKASDATVAPGQSVTVTTTVSAVDGNLTDVKVTRIAPALEGTTISGTCRDPFAATAGCNLGDIAEGESDSVGSVVTVPEKGPESTIKFTISVTVDAADVDPASAEPISLTYVVPTKSPTPTKTPTKSPTKKPTKKPTKSPSPSASSSSSSGTSSGGGSGSGGSSGSSGSGSGGYAGPSPNSSFDARNPQVALPPIQAPSPSVAPSPAPGSGTPQSRLQGNKAPVAQDLTFERMASTQIAWLAALLVAFSLLLTQVRLGRRRQPAGAPRRAKGTHRRPRHGMFGR</sequence>
<feature type="signal peptide" evidence="3">
    <location>
        <begin position="1"/>
        <end position="27"/>
    </location>
</feature>
<dbReference type="EMBL" id="FOVH01000012">
    <property type="protein sequence ID" value="SFP24077.1"/>
    <property type="molecule type" value="Genomic_DNA"/>
</dbReference>